<dbReference type="EMBL" id="RRYP01015042">
    <property type="protein sequence ID" value="TNV75696.1"/>
    <property type="molecule type" value="Genomic_DNA"/>
</dbReference>
<dbReference type="AlphaFoldDB" id="A0A8J8SZ67"/>
<reference evidence="1" key="1">
    <citation type="submission" date="2019-06" db="EMBL/GenBank/DDBJ databases">
        <authorList>
            <person name="Zheng W."/>
        </authorList>
    </citation>
    <scope>NUCLEOTIDE SEQUENCE</scope>
    <source>
        <strain evidence="1">QDHG01</strain>
    </source>
</reference>
<gene>
    <name evidence="1" type="ORF">FGO68_gene8481</name>
</gene>
<sequence>MLNLCKQLTDQQSQAIERYQQNMGLSIEAYSELQAIIQLALMAEILLLLRGSTTLTIGCFYIHQGKIPKIFPGSLFCLFKLVCQRWLSN</sequence>
<keyword evidence="2" id="KW-1185">Reference proteome</keyword>
<dbReference type="Proteomes" id="UP000785679">
    <property type="component" value="Unassembled WGS sequence"/>
</dbReference>
<protein>
    <submittedName>
        <fullName evidence="1">Uncharacterized protein</fullName>
    </submittedName>
</protein>
<name>A0A8J8SZ67_HALGN</name>
<comment type="caution">
    <text evidence="1">The sequence shown here is derived from an EMBL/GenBank/DDBJ whole genome shotgun (WGS) entry which is preliminary data.</text>
</comment>
<accession>A0A8J8SZ67</accession>
<evidence type="ECO:0000313" key="2">
    <source>
        <dbReference type="Proteomes" id="UP000785679"/>
    </source>
</evidence>
<evidence type="ECO:0000313" key="1">
    <source>
        <dbReference type="EMBL" id="TNV75696.1"/>
    </source>
</evidence>
<organism evidence="1 2">
    <name type="scientific">Halteria grandinella</name>
    <dbReference type="NCBI Taxonomy" id="5974"/>
    <lineage>
        <taxon>Eukaryota</taxon>
        <taxon>Sar</taxon>
        <taxon>Alveolata</taxon>
        <taxon>Ciliophora</taxon>
        <taxon>Intramacronucleata</taxon>
        <taxon>Spirotrichea</taxon>
        <taxon>Stichotrichia</taxon>
        <taxon>Sporadotrichida</taxon>
        <taxon>Halteriidae</taxon>
        <taxon>Halteria</taxon>
    </lineage>
</organism>
<proteinExistence type="predicted"/>